<dbReference type="PROSITE" id="PS51671">
    <property type="entry name" value="ACT"/>
    <property type="match status" value="1"/>
</dbReference>
<dbReference type="Gene3D" id="3.30.70.260">
    <property type="match status" value="1"/>
</dbReference>
<dbReference type="AlphaFoldDB" id="X1SC90"/>
<evidence type="ECO:0000259" key="5">
    <source>
        <dbReference type="PROSITE" id="PS51671"/>
    </source>
</evidence>
<dbReference type="EC" id="2.7.2.4" evidence="1"/>
<dbReference type="InterPro" id="IPR054352">
    <property type="entry name" value="ACT_Aspartokinase"/>
</dbReference>
<organism evidence="6">
    <name type="scientific">marine sediment metagenome</name>
    <dbReference type="NCBI Taxonomy" id="412755"/>
    <lineage>
        <taxon>unclassified sequences</taxon>
        <taxon>metagenomes</taxon>
        <taxon>ecological metagenomes</taxon>
    </lineage>
</organism>
<dbReference type="Pfam" id="PF22468">
    <property type="entry name" value="ACT_9"/>
    <property type="match status" value="1"/>
</dbReference>
<comment type="caution">
    <text evidence="6">The sequence shown here is derived from an EMBL/GenBank/DDBJ whole genome shotgun (WGS) entry which is preliminary data.</text>
</comment>
<name>X1SC90_9ZZZZ</name>
<feature type="domain" description="ACT" evidence="5">
    <location>
        <begin position="27"/>
        <end position="79"/>
    </location>
</feature>
<keyword evidence="3" id="KW-0418">Kinase</keyword>
<dbReference type="EMBL" id="BARW01006501">
    <property type="protein sequence ID" value="GAI76741.1"/>
    <property type="molecule type" value="Genomic_DNA"/>
</dbReference>
<reference evidence="6" key="1">
    <citation type="journal article" date="2014" name="Front. Microbiol.">
        <title>High frequency of phylogenetically diverse reductive dehalogenase-homologous genes in deep subseafloor sedimentary metagenomes.</title>
        <authorList>
            <person name="Kawai M."/>
            <person name="Futagami T."/>
            <person name="Toyoda A."/>
            <person name="Takaki Y."/>
            <person name="Nishi S."/>
            <person name="Hori S."/>
            <person name="Arai W."/>
            <person name="Tsubouchi T."/>
            <person name="Morono Y."/>
            <person name="Uchiyama I."/>
            <person name="Ito T."/>
            <person name="Fujiyama A."/>
            <person name="Inagaki F."/>
            <person name="Takami H."/>
        </authorList>
    </citation>
    <scope>NUCLEOTIDE SEQUENCE</scope>
    <source>
        <strain evidence="6">Expedition CK06-06</strain>
    </source>
</reference>
<evidence type="ECO:0000256" key="1">
    <source>
        <dbReference type="ARBA" id="ARBA00013059"/>
    </source>
</evidence>
<protein>
    <recommendedName>
        <fullName evidence="1">aspartate kinase</fullName>
        <ecNumber evidence="1">2.7.2.4</ecNumber>
    </recommendedName>
</protein>
<accession>X1SC90</accession>
<keyword evidence="2" id="KW-0547">Nucleotide-binding</keyword>
<keyword evidence="4" id="KW-0067">ATP-binding</keyword>
<dbReference type="InterPro" id="IPR045865">
    <property type="entry name" value="ACT-like_dom_sf"/>
</dbReference>
<feature type="non-terminal residue" evidence="6">
    <location>
        <position position="79"/>
    </location>
</feature>
<dbReference type="CDD" id="cd04913">
    <property type="entry name" value="ACT_AKii-LysC-BS-like_1"/>
    <property type="match status" value="1"/>
</dbReference>
<evidence type="ECO:0000256" key="2">
    <source>
        <dbReference type="ARBA" id="ARBA00022741"/>
    </source>
</evidence>
<gene>
    <name evidence="6" type="ORF">S12H4_13651</name>
</gene>
<sequence length="79" mass="8806">MDDYKKDKRMERPLITGVTYDVGEAKVSIFGLEDKPGVAAKLFGKLADENINVDLIVQNVSEKKFAAISFTVRNEDLSL</sequence>
<evidence type="ECO:0000256" key="3">
    <source>
        <dbReference type="ARBA" id="ARBA00022777"/>
    </source>
</evidence>
<dbReference type="SUPFAM" id="SSF55021">
    <property type="entry name" value="ACT-like"/>
    <property type="match status" value="1"/>
</dbReference>
<evidence type="ECO:0000313" key="6">
    <source>
        <dbReference type="EMBL" id="GAI76741.1"/>
    </source>
</evidence>
<proteinExistence type="predicted"/>
<dbReference type="InterPro" id="IPR002912">
    <property type="entry name" value="ACT_dom"/>
</dbReference>
<evidence type="ECO:0000256" key="4">
    <source>
        <dbReference type="ARBA" id="ARBA00022840"/>
    </source>
</evidence>
<keyword evidence="3" id="KW-0808">Transferase</keyword>